<reference evidence="1" key="1">
    <citation type="journal article" date="2019" name="bioRxiv">
        <title>The Genome of the Zebra Mussel, Dreissena polymorpha: A Resource for Invasive Species Research.</title>
        <authorList>
            <person name="McCartney M.A."/>
            <person name="Auch B."/>
            <person name="Kono T."/>
            <person name="Mallez S."/>
            <person name="Zhang Y."/>
            <person name="Obille A."/>
            <person name="Becker A."/>
            <person name="Abrahante J.E."/>
            <person name="Garbe J."/>
            <person name="Badalamenti J.P."/>
            <person name="Herman A."/>
            <person name="Mangelson H."/>
            <person name="Liachko I."/>
            <person name="Sullivan S."/>
            <person name="Sone E.D."/>
            <person name="Koren S."/>
            <person name="Silverstein K.A.T."/>
            <person name="Beckman K.B."/>
            <person name="Gohl D.M."/>
        </authorList>
    </citation>
    <scope>NUCLEOTIDE SEQUENCE</scope>
    <source>
        <strain evidence="1">Duluth1</strain>
        <tissue evidence="1">Whole animal</tissue>
    </source>
</reference>
<accession>A0A9D4CWP6</accession>
<keyword evidence="2" id="KW-1185">Reference proteome</keyword>
<gene>
    <name evidence="1" type="ORF">DPMN_040194</name>
</gene>
<name>A0A9D4CWP6_DREPO</name>
<evidence type="ECO:0000313" key="1">
    <source>
        <dbReference type="EMBL" id="KAH3733760.1"/>
    </source>
</evidence>
<sequence length="70" mass="7860">MLSASDLPESYDCIGFCAYKCFQSRLTVPESDDCTDCCAFKCFQPLTYPRVTTTQTDVPTNAFSLRLTLE</sequence>
<reference evidence="1" key="2">
    <citation type="submission" date="2020-11" db="EMBL/GenBank/DDBJ databases">
        <authorList>
            <person name="McCartney M.A."/>
            <person name="Auch B."/>
            <person name="Kono T."/>
            <person name="Mallez S."/>
            <person name="Becker A."/>
            <person name="Gohl D.M."/>
            <person name="Silverstein K.A.T."/>
            <person name="Koren S."/>
            <person name="Bechman K.B."/>
            <person name="Herman A."/>
            <person name="Abrahante J.E."/>
            <person name="Garbe J."/>
        </authorList>
    </citation>
    <scope>NUCLEOTIDE SEQUENCE</scope>
    <source>
        <strain evidence="1">Duluth1</strain>
        <tissue evidence="1">Whole animal</tissue>
    </source>
</reference>
<proteinExistence type="predicted"/>
<evidence type="ECO:0000313" key="2">
    <source>
        <dbReference type="Proteomes" id="UP000828390"/>
    </source>
</evidence>
<comment type="caution">
    <text evidence="1">The sequence shown here is derived from an EMBL/GenBank/DDBJ whole genome shotgun (WGS) entry which is preliminary data.</text>
</comment>
<dbReference type="EMBL" id="JAIWYP010000011">
    <property type="protein sequence ID" value="KAH3733760.1"/>
    <property type="molecule type" value="Genomic_DNA"/>
</dbReference>
<protein>
    <submittedName>
        <fullName evidence="1">Uncharacterized protein</fullName>
    </submittedName>
</protein>
<dbReference type="AlphaFoldDB" id="A0A9D4CWP6"/>
<organism evidence="1 2">
    <name type="scientific">Dreissena polymorpha</name>
    <name type="common">Zebra mussel</name>
    <name type="synonym">Mytilus polymorpha</name>
    <dbReference type="NCBI Taxonomy" id="45954"/>
    <lineage>
        <taxon>Eukaryota</taxon>
        <taxon>Metazoa</taxon>
        <taxon>Spiralia</taxon>
        <taxon>Lophotrochozoa</taxon>
        <taxon>Mollusca</taxon>
        <taxon>Bivalvia</taxon>
        <taxon>Autobranchia</taxon>
        <taxon>Heteroconchia</taxon>
        <taxon>Euheterodonta</taxon>
        <taxon>Imparidentia</taxon>
        <taxon>Neoheterodontei</taxon>
        <taxon>Myida</taxon>
        <taxon>Dreissenoidea</taxon>
        <taxon>Dreissenidae</taxon>
        <taxon>Dreissena</taxon>
    </lineage>
</organism>
<dbReference type="Proteomes" id="UP000828390">
    <property type="component" value="Unassembled WGS sequence"/>
</dbReference>